<accession>A0ABD6E4T5</accession>
<dbReference type="PANTHER" id="PTHR20951">
    <property type="entry name" value="C13ORF1 PROTEIN-RELATED"/>
    <property type="match status" value="1"/>
</dbReference>
<dbReference type="InterPro" id="IPR035766">
    <property type="entry name" value="SPRYD7"/>
</dbReference>
<dbReference type="PANTHER" id="PTHR20951:SF2">
    <property type="entry name" value="SPRY DOMAIN-CONTAINING PROTEIN 7"/>
    <property type="match status" value="1"/>
</dbReference>
<evidence type="ECO:0000259" key="3">
    <source>
        <dbReference type="PROSITE" id="PS50188"/>
    </source>
</evidence>
<keyword evidence="2" id="KW-0694">RNA-binding</keyword>
<dbReference type="InterPro" id="IPR003877">
    <property type="entry name" value="SPRY_dom"/>
</dbReference>
<dbReference type="SMART" id="SM00449">
    <property type="entry name" value="SPRY"/>
    <property type="match status" value="1"/>
</dbReference>
<dbReference type="Gene3D" id="2.60.120.920">
    <property type="match status" value="1"/>
</dbReference>
<feature type="domain" description="B30.2/SPRY" evidence="3">
    <location>
        <begin position="1"/>
        <end position="187"/>
    </location>
</feature>
<dbReference type="Pfam" id="PF00622">
    <property type="entry name" value="SPRY"/>
    <property type="match status" value="1"/>
</dbReference>
<dbReference type="CDD" id="cd12880">
    <property type="entry name" value="SPRYD7"/>
    <property type="match status" value="1"/>
</dbReference>
<keyword evidence="5" id="KW-1185">Reference proteome</keyword>
<name>A0ABD6E4T5_9BILA</name>
<dbReference type="InterPro" id="IPR013320">
    <property type="entry name" value="ConA-like_dom_sf"/>
</dbReference>
<protein>
    <recommendedName>
        <fullName evidence="1">SPRY domain-containing protein 7</fullName>
    </recommendedName>
</protein>
<evidence type="ECO:0000313" key="5">
    <source>
        <dbReference type="Proteomes" id="UP001608902"/>
    </source>
</evidence>
<evidence type="ECO:0000256" key="1">
    <source>
        <dbReference type="ARBA" id="ARBA00021772"/>
    </source>
</evidence>
<dbReference type="AlphaFoldDB" id="A0ABD6E4T5"/>
<dbReference type="GO" id="GO:0003723">
    <property type="term" value="F:RNA binding"/>
    <property type="evidence" value="ECO:0007669"/>
    <property type="project" value="UniProtKB-KW"/>
</dbReference>
<dbReference type="SUPFAM" id="SSF49899">
    <property type="entry name" value="Concanavalin A-like lectins/glucanases"/>
    <property type="match status" value="1"/>
</dbReference>
<dbReference type="EMBL" id="JBGFUD010000636">
    <property type="protein sequence ID" value="MFH4974943.1"/>
    <property type="molecule type" value="Genomic_DNA"/>
</dbReference>
<organism evidence="4 5">
    <name type="scientific">Gnathostoma spinigerum</name>
    <dbReference type="NCBI Taxonomy" id="75299"/>
    <lineage>
        <taxon>Eukaryota</taxon>
        <taxon>Metazoa</taxon>
        <taxon>Ecdysozoa</taxon>
        <taxon>Nematoda</taxon>
        <taxon>Chromadorea</taxon>
        <taxon>Rhabditida</taxon>
        <taxon>Spirurina</taxon>
        <taxon>Gnathostomatomorpha</taxon>
        <taxon>Gnathostomatoidea</taxon>
        <taxon>Gnathostomatidae</taxon>
        <taxon>Gnathostoma</taxon>
    </lineage>
</organism>
<dbReference type="PROSITE" id="PS50188">
    <property type="entry name" value="B302_SPRY"/>
    <property type="match status" value="1"/>
</dbReference>
<sequence length="201" mass="22008">MLGCCFPPLRMCLECVQGPSFTASQSYTQFHDEVHTVRLDTSNMGDEVVLLKNGQRICGCGGALGTAPIVQNKAYYQVSIQQTGTWGVGLGLHSVDLNSVPCSEGSWVLRHDGSITANGEIVDKLSSELEEGDCIGIAFDHVDLKFYRNGILLPISLTNIRGQVFPLVYVDDNAILDVSFRLFSYNAPPGYEEIMLEQTIL</sequence>
<evidence type="ECO:0000256" key="2">
    <source>
        <dbReference type="PROSITE-ProRule" id="PRU00182"/>
    </source>
</evidence>
<dbReference type="InterPro" id="IPR043136">
    <property type="entry name" value="B30.2/SPRY_sf"/>
</dbReference>
<dbReference type="InterPro" id="IPR001870">
    <property type="entry name" value="B30.2/SPRY"/>
</dbReference>
<dbReference type="Proteomes" id="UP001608902">
    <property type="component" value="Unassembled WGS sequence"/>
</dbReference>
<proteinExistence type="predicted"/>
<reference evidence="4 5" key="1">
    <citation type="submission" date="2024-08" db="EMBL/GenBank/DDBJ databases">
        <title>Gnathostoma spinigerum genome.</title>
        <authorList>
            <person name="Gonzalez-Bertolin B."/>
            <person name="Monzon S."/>
            <person name="Zaballos A."/>
            <person name="Jimenez P."/>
            <person name="Dekumyoy P."/>
            <person name="Varona S."/>
            <person name="Cuesta I."/>
            <person name="Sumanam S."/>
            <person name="Adisakwattana P."/>
            <person name="Gasser R.B."/>
            <person name="Hernandez-Gonzalez A."/>
            <person name="Young N.D."/>
            <person name="Perteguer M.J."/>
        </authorList>
    </citation>
    <scope>NUCLEOTIDE SEQUENCE [LARGE SCALE GENOMIC DNA]</scope>
    <source>
        <strain evidence="4">AL3</strain>
        <tissue evidence="4">Liver</tissue>
    </source>
</reference>
<evidence type="ECO:0000313" key="4">
    <source>
        <dbReference type="EMBL" id="MFH4974943.1"/>
    </source>
</evidence>
<comment type="caution">
    <text evidence="4">The sequence shown here is derived from an EMBL/GenBank/DDBJ whole genome shotgun (WGS) entry which is preliminary data.</text>
</comment>
<gene>
    <name evidence="4" type="ORF">AB6A40_001652</name>
</gene>
<dbReference type="PROSITE" id="PS50889">
    <property type="entry name" value="S4"/>
    <property type="match status" value="1"/>
</dbReference>